<organism evidence="1 2">
    <name type="scientific">Oceanobacillus polygoni</name>
    <dbReference type="NCBI Taxonomy" id="1235259"/>
    <lineage>
        <taxon>Bacteria</taxon>
        <taxon>Bacillati</taxon>
        <taxon>Bacillota</taxon>
        <taxon>Bacilli</taxon>
        <taxon>Bacillales</taxon>
        <taxon>Bacillaceae</taxon>
        <taxon>Oceanobacillus</taxon>
    </lineage>
</organism>
<dbReference type="SUPFAM" id="SSF55136">
    <property type="entry name" value="Probable bacterial effector-binding domain"/>
    <property type="match status" value="1"/>
</dbReference>
<dbReference type="InterPro" id="IPR053182">
    <property type="entry name" value="YobU-like_regulator"/>
</dbReference>
<accession>A0A9X0YV34</accession>
<dbReference type="Gene3D" id="3.20.80.10">
    <property type="entry name" value="Regulatory factor, effector binding domain"/>
    <property type="match status" value="1"/>
</dbReference>
<reference evidence="1" key="1">
    <citation type="submission" date="2021-03" db="EMBL/GenBank/DDBJ databases">
        <title>Genomic Encyclopedia of Type Strains, Phase IV (KMG-IV): sequencing the most valuable type-strain genomes for metagenomic binning, comparative biology and taxonomic classification.</title>
        <authorList>
            <person name="Goeker M."/>
        </authorList>
    </citation>
    <scope>NUCLEOTIDE SEQUENCE</scope>
    <source>
        <strain evidence="1">DSM 107338</strain>
    </source>
</reference>
<dbReference type="PANTHER" id="PTHR36444:SF2">
    <property type="entry name" value="TRANSCRIPTIONAL REGULATOR PROTEIN YOBU-RELATED"/>
    <property type="match status" value="1"/>
</dbReference>
<evidence type="ECO:0000313" key="2">
    <source>
        <dbReference type="Proteomes" id="UP001138793"/>
    </source>
</evidence>
<comment type="caution">
    <text evidence="1">The sequence shown here is derived from an EMBL/GenBank/DDBJ whole genome shotgun (WGS) entry which is preliminary data.</text>
</comment>
<dbReference type="OrthoDB" id="3173400at2"/>
<protein>
    <recommendedName>
        <fullName evidence="3">Transcriptional regulator YdeE</fullName>
    </recommendedName>
</protein>
<keyword evidence="2" id="KW-1185">Reference proteome</keyword>
<evidence type="ECO:0000313" key="1">
    <source>
        <dbReference type="EMBL" id="MBP2079418.1"/>
    </source>
</evidence>
<dbReference type="AlphaFoldDB" id="A0A9X0YV34"/>
<name>A0A9X0YV34_9BACI</name>
<proteinExistence type="predicted"/>
<dbReference type="RefSeq" id="WP_149473557.1">
    <property type="nucleotide sequence ID" value="NZ_JAGGMB010000016.1"/>
</dbReference>
<dbReference type="EMBL" id="JAGGMB010000016">
    <property type="protein sequence ID" value="MBP2079418.1"/>
    <property type="molecule type" value="Genomic_DNA"/>
</dbReference>
<dbReference type="PANTHER" id="PTHR36444">
    <property type="entry name" value="TRANSCRIPTIONAL REGULATOR PROTEIN YOBU-RELATED"/>
    <property type="match status" value="1"/>
</dbReference>
<evidence type="ECO:0008006" key="3">
    <source>
        <dbReference type="Google" id="ProtNLM"/>
    </source>
</evidence>
<sequence>MKLSIINSIRTNNFNDARAMEKIMEMWKKASDHLPKNETVYGVYHEYESDYRDDYSLSIAIEENIDESIEIPKDEIYKIFKVDTTEEQGIFNTWSKIWNQEESVLLERAYSYDFEKYYPNGKIEIHIAIK</sequence>
<dbReference type="Proteomes" id="UP001138793">
    <property type="component" value="Unassembled WGS sequence"/>
</dbReference>
<gene>
    <name evidence="1" type="ORF">J2Z64_003716</name>
</gene>
<dbReference type="InterPro" id="IPR011256">
    <property type="entry name" value="Reg_factor_effector_dom_sf"/>
</dbReference>